<feature type="binding site" evidence="12">
    <location>
        <position position="517"/>
    </location>
    <ligand>
        <name>Zn(2+)</name>
        <dbReference type="ChEBI" id="CHEBI:29105"/>
        <label>1</label>
    </ligand>
</feature>
<feature type="binding site" evidence="12">
    <location>
        <position position="560"/>
    </location>
    <ligand>
        <name>Zn(2+)</name>
        <dbReference type="ChEBI" id="CHEBI:29105"/>
        <label>1</label>
    </ligand>
</feature>
<dbReference type="PROSITE" id="PS51194">
    <property type="entry name" value="HELICASE_CTER"/>
    <property type="match status" value="1"/>
</dbReference>
<dbReference type="HAMAP" id="MF_00983">
    <property type="entry name" value="PriA"/>
    <property type="match status" value="1"/>
</dbReference>
<dbReference type="GO" id="GO:0006310">
    <property type="term" value="P:DNA recombination"/>
    <property type="evidence" value="ECO:0007669"/>
    <property type="project" value="InterPro"/>
</dbReference>
<evidence type="ECO:0000256" key="10">
    <source>
        <dbReference type="ARBA" id="ARBA00023235"/>
    </source>
</evidence>
<name>A0A939BDA4_9FIRM</name>
<dbReference type="AlphaFoldDB" id="A0A939BDA4"/>
<dbReference type="EMBL" id="JACJKY010000003">
    <property type="protein sequence ID" value="MBM6920005.1"/>
    <property type="molecule type" value="Genomic_DNA"/>
</dbReference>
<evidence type="ECO:0000259" key="13">
    <source>
        <dbReference type="PROSITE" id="PS51192"/>
    </source>
</evidence>
<comment type="catalytic activity">
    <reaction evidence="12">
        <text>Couples ATP hydrolysis with the unwinding of duplex DNA by translocating in the 3'-5' direction.</text>
        <dbReference type="EC" id="5.6.2.4"/>
    </reaction>
</comment>
<comment type="caution">
    <text evidence="15">The sequence shown here is derived from an EMBL/GenBank/DDBJ whole genome shotgun (WGS) entry which is preliminary data.</text>
</comment>
<feature type="domain" description="Helicase C-terminal" evidence="14">
    <location>
        <begin position="552"/>
        <end position="710"/>
    </location>
</feature>
<evidence type="ECO:0000256" key="2">
    <source>
        <dbReference type="ARBA" id="ARBA00022705"/>
    </source>
</evidence>
<dbReference type="GO" id="GO:0016787">
    <property type="term" value="F:hydrolase activity"/>
    <property type="evidence" value="ECO:0007669"/>
    <property type="project" value="UniProtKB-KW"/>
</dbReference>
<protein>
    <recommendedName>
        <fullName evidence="12">Replication restart protein PriA</fullName>
    </recommendedName>
    <alternativeName>
        <fullName evidence="12">ATP-dependent DNA helicase PriA</fullName>
        <ecNumber evidence="12">5.6.2.4</ecNumber>
    </alternativeName>
    <alternativeName>
        <fullName evidence="12">DNA 3'-5' helicase PriA</fullName>
    </alternativeName>
</protein>
<dbReference type="PANTHER" id="PTHR30580:SF0">
    <property type="entry name" value="PRIMOSOMAL PROTEIN N"/>
    <property type="match status" value="1"/>
</dbReference>
<dbReference type="InterPro" id="IPR040498">
    <property type="entry name" value="PriA_CRR"/>
</dbReference>
<dbReference type="InterPro" id="IPR001650">
    <property type="entry name" value="Helicase_C-like"/>
</dbReference>
<dbReference type="InterPro" id="IPR014001">
    <property type="entry name" value="Helicase_ATP-bd"/>
</dbReference>
<evidence type="ECO:0000256" key="1">
    <source>
        <dbReference type="ARBA" id="ARBA00022515"/>
    </source>
</evidence>
<comment type="subunit">
    <text evidence="12">Component of the replication restart primosome.</text>
</comment>
<dbReference type="GO" id="GO:0006269">
    <property type="term" value="P:DNA replication, synthesis of primer"/>
    <property type="evidence" value="ECO:0007669"/>
    <property type="project" value="UniProtKB-KW"/>
</dbReference>
<dbReference type="Pfam" id="PF17764">
    <property type="entry name" value="PriA_3primeBD"/>
    <property type="match status" value="1"/>
</dbReference>
<evidence type="ECO:0000256" key="4">
    <source>
        <dbReference type="ARBA" id="ARBA00022741"/>
    </source>
</evidence>
<dbReference type="Gene3D" id="3.40.50.300">
    <property type="entry name" value="P-loop containing nucleotide triphosphate hydrolases"/>
    <property type="match status" value="2"/>
</dbReference>
<dbReference type="InterPro" id="IPR042115">
    <property type="entry name" value="PriA_3primeBD_sf"/>
</dbReference>
<reference evidence="15" key="2">
    <citation type="journal article" date="2021" name="Sci. Rep.">
        <title>The distribution of antibiotic resistance genes in chicken gut microbiota commensals.</title>
        <authorList>
            <person name="Juricova H."/>
            <person name="Matiasovicova J."/>
            <person name="Kubasova T."/>
            <person name="Cejkova D."/>
            <person name="Rychlik I."/>
        </authorList>
    </citation>
    <scope>NUCLEOTIDE SEQUENCE</scope>
    <source>
        <strain evidence="15">An559</strain>
    </source>
</reference>
<dbReference type="CDD" id="cd18804">
    <property type="entry name" value="SF2_C_priA"/>
    <property type="match status" value="1"/>
</dbReference>
<reference evidence="15" key="1">
    <citation type="submission" date="2020-08" db="EMBL/GenBank/DDBJ databases">
        <authorList>
            <person name="Cejkova D."/>
            <person name="Kubasova T."/>
            <person name="Jahodarova E."/>
            <person name="Rychlik I."/>
        </authorList>
    </citation>
    <scope>NUCLEOTIDE SEQUENCE</scope>
    <source>
        <strain evidence="15">An559</strain>
    </source>
</reference>
<keyword evidence="1 12" id="KW-0639">Primosome</keyword>
<dbReference type="PROSITE" id="PS51192">
    <property type="entry name" value="HELICASE_ATP_BIND_1"/>
    <property type="match status" value="1"/>
</dbReference>
<keyword evidence="9 12" id="KW-0238">DNA-binding</keyword>
<feature type="binding site" evidence="12">
    <location>
        <position position="557"/>
    </location>
    <ligand>
        <name>Zn(2+)</name>
        <dbReference type="ChEBI" id="CHEBI:29105"/>
        <label>1</label>
    </ligand>
</feature>
<dbReference type="Pfam" id="PF18319">
    <property type="entry name" value="Zn_ribbon_PriA"/>
    <property type="match status" value="1"/>
</dbReference>
<evidence type="ECO:0000259" key="14">
    <source>
        <dbReference type="PROSITE" id="PS51194"/>
    </source>
</evidence>
<dbReference type="SMART" id="SM00487">
    <property type="entry name" value="DEXDc"/>
    <property type="match status" value="1"/>
</dbReference>
<dbReference type="InterPro" id="IPR005259">
    <property type="entry name" value="PriA"/>
</dbReference>
<evidence type="ECO:0000313" key="16">
    <source>
        <dbReference type="Proteomes" id="UP000774750"/>
    </source>
</evidence>
<keyword evidence="8 12" id="KW-0067">ATP-binding</keyword>
<evidence type="ECO:0000313" key="15">
    <source>
        <dbReference type="EMBL" id="MBM6920005.1"/>
    </source>
</evidence>
<keyword evidence="7 12" id="KW-0862">Zinc</keyword>
<dbReference type="Proteomes" id="UP000774750">
    <property type="component" value="Unassembled WGS sequence"/>
</dbReference>
<keyword evidence="4 12" id="KW-0547">Nucleotide-binding</keyword>
<dbReference type="InterPro" id="IPR011545">
    <property type="entry name" value="DEAD/DEAH_box_helicase_dom"/>
</dbReference>
<comment type="cofactor">
    <cofactor evidence="12">
        <name>Zn(2+)</name>
        <dbReference type="ChEBI" id="CHEBI:29105"/>
    </cofactor>
    <text evidence="12">Binds 2 zinc ions per subunit.</text>
</comment>
<dbReference type="CDD" id="cd17929">
    <property type="entry name" value="DEXHc_priA"/>
    <property type="match status" value="1"/>
</dbReference>
<accession>A0A939BDA4</accession>
<comment type="catalytic activity">
    <reaction evidence="11 12">
        <text>ATP + H2O = ADP + phosphate + H(+)</text>
        <dbReference type="Rhea" id="RHEA:13065"/>
        <dbReference type="ChEBI" id="CHEBI:15377"/>
        <dbReference type="ChEBI" id="CHEBI:15378"/>
        <dbReference type="ChEBI" id="CHEBI:30616"/>
        <dbReference type="ChEBI" id="CHEBI:43474"/>
        <dbReference type="ChEBI" id="CHEBI:456216"/>
        <dbReference type="EC" id="5.6.2.4"/>
    </reaction>
</comment>
<keyword evidence="16" id="KW-1185">Reference proteome</keyword>
<dbReference type="GO" id="GO:0006270">
    <property type="term" value="P:DNA replication initiation"/>
    <property type="evidence" value="ECO:0007669"/>
    <property type="project" value="TreeGrafter"/>
</dbReference>
<keyword evidence="3 12" id="KW-0479">Metal-binding</keyword>
<evidence type="ECO:0000256" key="7">
    <source>
        <dbReference type="ARBA" id="ARBA00022833"/>
    </source>
</evidence>
<feature type="domain" description="Helicase ATP-binding" evidence="13">
    <location>
        <begin position="289"/>
        <end position="455"/>
    </location>
</feature>
<organism evidence="15 16">
    <name type="scientific">Merdimmobilis hominis</name>
    <dbReference type="NCBI Taxonomy" id="2897707"/>
    <lineage>
        <taxon>Bacteria</taxon>
        <taxon>Bacillati</taxon>
        <taxon>Bacillota</taxon>
        <taxon>Clostridia</taxon>
        <taxon>Eubacteriales</taxon>
        <taxon>Oscillospiraceae</taxon>
        <taxon>Merdimmobilis</taxon>
    </lineage>
</organism>
<gene>
    <name evidence="12 15" type="primary">priA</name>
    <name evidence="15" type="ORF">H6A12_02365</name>
</gene>
<feature type="binding site" evidence="12">
    <location>
        <position position="544"/>
    </location>
    <ligand>
        <name>Zn(2+)</name>
        <dbReference type="ChEBI" id="CHEBI:29105"/>
        <label>2</label>
    </ligand>
</feature>
<dbReference type="SMART" id="SM00490">
    <property type="entry name" value="HELICc"/>
    <property type="match status" value="1"/>
</dbReference>
<keyword evidence="5 12" id="KW-0378">Hydrolase</keyword>
<evidence type="ECO:0000256" key="8">
    <source>
        <dbReference type="ARBA" id="ARBA00022840"/>
    </source>
</evidence>
<proteinExistence type="inferred from homology"/>
<dbReference type="InterPro" id="IPR027417">
    <property type="entry name" value="P-loop_NTPase"/>
</dbReference>
<dbReference type="SUPFAM" id="SSF52540">
    <property type="entry name" value="P-loop containing nucleoside triphosphate hydrolases"/>
    <property type="match status" value="2"/>
</dbReference>
<evidence type="ECO:0000256" key="5">
    <source>
        <dbReference type="ARBA" id="ARBA00022801"/>
    </source>
</evidence>
<dbReference type="InterPro" id="IPR041222">
    <property type="entry name" value="PriA_3primeBD"/>
</dbReference>
<dbReference type="GO" id="GO:0003677">
    <property type="term" value="F:DNA binding"/>
    <property type="evidence" value="ECO:0007669"/>
    <property type="project" value="UniProtKB-UniRule"/>
</dbReference>
<dbReference type="GO" id="GO:0008270">
    <property type="term" value="F:zinc ion binding"/>
    <property type="evidence" value="ECO:0007669"/>
    <property type="project" value="UniProtKB-UniRule"/>
</dbReference>
<dbReference type="RefSeq" id="WP_204444382.1">
    <property type="nucleotide sequence ID" value="NZ_JACJKY010000003.1"/>
</dbReference>
<keyword evidence="2 12" id="KW-0235">DNA replication</keyword>
<feature type="binding site" evidence="12">
    <location>
        <position position="526"/>
    </location>
    <ligand>
        <name>Zn(2+)</name>
        <dbReference type="ChEBI" id="CHEBI:29105"/>
        <label>2</label>
    </ligand>
</feature>
<dbReference type="GO" id="GO:0006302">
    <property type="term" value="P:double-strand break repair"/>
    <property type="evidence" value="ECO:0007669"/>
    <property type="project" value="InterPro"/>
</dbReference>
<evidence type="ECO:0000256" key="3">
    <source>
        <dbReference type="ARBA" id="ARBA00022723"/>
    </source>
</evidence>
<dbReference type="PANTHER" id="PTHR30580">
    <property type="entry name" value="PRIMOSOMAL PROTEIN N"/>
    <property type="match status" value="1"/>
</dbReference>
<dbReference type="Pfam" id="PF00270">
    <property type="entry name" value="DEAD"/>
    <property type="match status" value="1"/>
</dbReference>
<dbReference type="FunFam" id="3.40.50.300:FF:000489">
    <property type="entry name" value="Primosome assembly protein PriA"/>
    <property type="match status" value="1"/>
</dbReference>
<feature type="binding site" evidence="12">
    <location>
        <position position="547"/>
    </location>
    <ligand>
        <name>Zn(2+)</name>
        <dbReference type="ChEBI" id="CHEBI:29105"/>
        <label>2</label>
    </ligand>
</feature>
<keyword evidence="10 12" id="KW-0413">Isomerase</keyword>
<comment type="function">
    <text evidence="12">Initiates the restart of stalled replication forks, which reloads the replicative helicase on sites other than the origin of replication. Recognizes and binds to abandoned replication forks and remodels them to uncover a helicase loading site. Promotes assembly of the primosome at these replication forks.</text>
</comment>
<evidence type="ECO:0000256" key="11">
    <source>
        <dbReference type="ARBA" id="ARBA00048988"/>
    </source>
</evidence>
<dbReference type="NCBIfam" id="TIGR00595">
    <property type="entry name" value="priA"/>
    <property type="match status" value="1"/>
</dbReference>
<dbReference type="InterPro" id="IPR041236">
    <property type="entry name" value="PriA_C"/>
</dbReference>
<feature type="binding site" evidence="12">
    <location>
        <position position="529"/>
    </location>
    <ligand>
        <name>Zn(2+)</name>
        <dbReference type="ChEBI" id="CHEBI:29105"/>
        <label>2</label>
    </ligand>
</feature>
<evidence type="ECO:0000256" key="6">
    <source>
        <dbReference type="ARBA" id="ARBA00022806"/>
    </source>
</evidence>
<evidence type="ECO:0000256" key="12">
    <source>
        <dbReference type="HAMAP-Rule" id="MF_00983"/>
    </source>
</evidence>
<feature type="binding site" evidence="12">
    <location>
        <position position="520"/>
    </location>
    <ligand>
        <name>Zn(2+)</name>
        <dbReference type="ChEBI" id="CHEBI:29105"/>
        <label>1</label>
    </ligand>
</feature>
<sequence>MRSVAHVYVEKAVYAIDTPYSYQIPSSLLGEVAVGCRVLVPFGGGNRKVQGFVAAITEEPDDPPLKPIAALIDKTPLFTSEMTEMASFLVQHTFCTFYEAVRTILPIGTNVTVEQTFRTAKRLTDEEITEYPAKQQQILNFLSTSKSEKELRALLKSKQSANKNAAVRALLDAGVIVCEENACRKVAVPTERRVAVCETFDADTVPLSKKQAELYRMLCTVKEAAPKEVCYLCGVTEAVLKALVQKGGAYYFEKECAQSFSPAQNKLSVRHEIVLSEEQQNAADGIFALVCEPKPNAALLQGVTGSGKTQVYLKLIEQTLAMGKNAMMLVPEISLTPQMVGQFTAQFGEIVAVIHSGLTPSQRLYEFERIRQGAVRIVVGTRSAVFSPLADIGLIIMDEEGEGSYKSDASPRYHARDIAKWRCGKHHATLLLGSATPSIDSRYQAERGKYAYFVLKNRYANAVLPEVFLIDMRTEPPEAALSFLSGTLIGELSKNKQAGEQSILLLNRRGYQAYATCMACGKVLTCPSCDVALTYHRANERLMCHYCGHSEPVTARCPSCGGILKRTGAGTQRIEEELNRLIPDIRVLRMDTDTTYSRHAYEQRFDAFRRGEYDVMIGTQMIAKGLDFKNVTLAAVLNGDSGLGSGDFRSTERAFSLITQVVGRSGRSEKAGRAYIQTYAPDNSVIQYAAAQDYDAFYREEIALRKTLMYPPFCDLVTIGLAAAEEQTVKHAASTALSVLEEEATQAQGVALKVLGVSPAAVARVSGKYRYRIVMKCRNNAPFRAMLTNVLKRCGRERIFSGVTIFADVNGEVL</sequence>
<dbReference type="Pfam" id="PF00271">
    <property type="entry name" value="Helicase_C"/>
    <property type="match status" value="1"/>
</dbReference>
<keyword evidence="6 12" id="KW-0347">Helicase</keyword>
<dbReference type="Pfam" id="PF18074">
    <property type="entry name" value="PriA_C"/>
    <property type="match status" value="1"/>
</dbReference>
<dbReference type="Gene3D" id="3.40.1440.60">
    <property type="entry name" value="PriA, 3(prime) DNA-binding domain"/>
    <property type="match status" value="1"/>
</dbReference>
<dbReference type="EC" id="5.6.2.4" evidence="12"/>
<dbReference type="GO" id="GO:0005524">
    <property type="term" value="F:ATP binding"/>
    <property type="evidence" value="ECO:0007669"/>
    <property type="project" value="UniProtKB-UniRule"/>
</dbReference>
<dbReference type="GO" id="GO:1990077">
    <property type="term" value="C:primosome complex"/>
    <property type="evidence" value="ECO:0007669"/>
    <property type="project" value="UniProtKB-UniRule"/>
</dbReference>
<comment type="similarity">
    <text evidence="12">Belongs to the helicase family. PriA subfamily.</text>
</comment>
<evidence type="ECO:0000256" key="9">
    <source>
        <dbReference type="ARBA" id="ARBA00023125"/>
    </source>
</evidence>
<dbReference type="GO" id="GO:0043138">
    <property type="term" value="F:3'-5' DNA helicase activity"/>
    <property type="evidence" value="ECO:0007669"/>
    <property type="project" value="UniProtKB-EC"/>
</dbReference>